<dbReference type="Proteomes" id="UP000595610">
    <property type="component" value="Chromosome 1"/>
</dbReference>
<name>A0A7T4N317_9BURK</name>
<proteinExistence type="predicted"/>
<feature type="transmembrane region" description="Helical" evidence="1">
    <location>
        <begin position="35"/>
        <end position="55"/>
    </location>
</feature>
<keyword evidence="3" id="KW-1185">Reference proteome</keyword>
<dbReference type="Pfam" id="PF11990">
    <property type="entry name" value="DUF3487"/>
    <property type="match status" value="1"/>
</dbReference>
<dbReference type="EMBL" id="CP066075">
    <property type="protein sequence ID" value="QQC64348.1"/>
    <property type="molecule type" value="Genomic_DNA"/>
</dbReference>
<evidence type="ECO:0000313" key="2">
    <source>
        <dbReference type="EMBL" id="QQC64348.1"/>
    </source>
</evidence>
<evidence type="ECO:0000256" key="1">
    <source>
        <dbReference type="SAM" id="Phobius"/>
    </source>
</evidence>
<dbReference type="AlphaFoldDB" id="A0A7T4N317"/>
<reference evidence="2 3" key="1">
    <citation type="submission" date="2020-12" db="EMBL/GenBank/DDBJ databases">
        <title>FDA dAtabase for Regulatory Grade micrObial Sequences (FDA-ARGOS): Supporting development and validation of Infectious Disease Dx tests.</title>
        <authorList>
            <person name="Nelson B."/>
            <person name="Plummer A."/>
            <person name="Tallon L."/>
            <person name="Sadzewicz L."/>
            <person name="Zhao X."/>
            <person name="Boylan J."/>
            <person name="Ott S."/>
            <person name="Bowen H."/>
            <person name="Vavikolanu K."/>
            <person name="Mehta A."/>
            <person name="Aluvathingal J."/>
            <person name="Nadendla S."/>
            <person name="Myers T."/>
            <person name="Yan Y."/>
            <person name="Sichtig H."/>
        </authorList>
    </citation>
    <scope>NUCLEOTIDE SEQUENCE [LARGE SCALE GENOMIC DNA]</scope>
    <source>
        <strain evidence="2 3">FDAARGOS_1049</strain>
    </source>
</reference>
<sequence length="140" mass="15428">MSGATDPLDNGTVTFLPHRLNRQPVIVRGLTADELWVTVGLSACASLLLGIPLAWLTRSLAVAPTLIVVGVAAGVFIGGGVLRRRKRGRPDTWLYRHVQWWLRCSAPRLSAVLGGRDLITRAGYWTTRRTILMTTRRGRS</sequence>
<organism evidence="2 3">
    <name type="scientific">Paraburkholderia ginsengisoli</name>
    <dbReference type="NCBI Taxonomy" id="311231"/>
    <lineage>
        <taxon>Bacteria</taxon>
        <taxon>Pseudomonadati</taxon>
        <taxon>Pseudomonadota</taxon>
        <taxon>Betaproteobacteria</taxon>
        <taxon>Burkholderiales</taxon>
        <taxon>Burkholderiaceae</taxon>
        <taxon>Paraburkholderia</taxon>
    </lineage>
</organism>
<keyword evidence="1" id="KW-0472">Membrane</keyword>
<dbReference type="InterPro" id="IPR021877">
    <property type="entry name" value="DUF3487"/>
</dbReference>
<gene>
    <name evidence="2" type="ORF">I6I06_02305</name>
</gene>
<evidence type="ECO:0000313" key="3">
    <source>
        <dbReference type="Proteomes" id="UP000595610"/>
    </source>
</evidence>
<dbReference type="RefSeq" id="WP_042322959.1">
    <property type="nucleotide sequence ID" value="NZ_CP066075.1"/>
</dbReference>
<protein>
    <submittedName>
        <fullName evidence="2">TIGR03750 family conjugal transfer protein</fullName>
    </submittedName>
</protein>
<keyword evidence="1" id="KW-0812">Transmembrane</keyword>
<feature type="transmembrane region" description="Helical" evidence="1">
    <location>
        <begin position="61"/>
        <end position="82"/>
    </location>
</feature>
<accession>A0A7T4N317</accession>
<keyword evidence="1" id="KW-1133">Transmembrane helix</keyword>
<dbReference type="KEGG" id="pgis:I6I06_02305"/>
<dbReference type="NCBIfam" id="TIGR03750">
    <property type="entry name" value="conj_TIGR03750"/>
    <property type="match status" value="1"/>
</dbReference>